<feature type="transmembrane region" description="Helical" evidence="2">
    <location>
        <begin position="69"/>
        <end position="90"/>
    </location>
</feature>
<dbReference type="RefSeq" id="WP_237306788.1">
    <property type="nucleotide sequence ID" value="NZ_CP021748.1"/>
</dbReference>
<dbReference type="STRING" id="67267.GCA_000716675_00879"/>
<keyword evidence="2" id="KW-0812">Transmembrane</keyword>
<keyword evidence="4" id="KW-1185">Reference proteome</keyword>
<feature type="transmembrane region" description="Helical" evidence="2">
    <location>
        <begin position="36"/>
        <end position="62"/>
    </location>
</feature>
<accession>A0A1Z1W307</accession>
<name>A0A1Z1W307_9ACTN</name>
<evidence type="ECO:0000313" key="3">
    <source>
        <dbReference type="EMBL" id="ARX80810.1"/>
    </source>
</evidence>
<keyword evidence="2" id="KW-1133">Transmembrane helix</keyword>
<dbReference type="KEGG" id="salf:SMD44_00208"/>
<feature type="region of interest" description="Disordered" evidence="1">
    <location>
        <begin position="1"/>
        <end position="21"/>
    </location>
</feature>
<dbReference type="Proteomes" id="UP000195880">
    <property type="component" value="Chromosome"/>
</dbReference>
<feature type="transmembrane region" description="Helical" evidence="2">
    <location>
        <begin position="102"/>
        <end position="121"/>
    </location>
</feature>
<sequence length="132" mass="13541">MPTTTTPTSTTPTTVPAAAPTATGHRIPRAVTISAWAAPIMVLGQFALISGVPVVIALVGAFTRVRDRAVRAAAALLALSFAIPLTIWLVRPDGAQSLSKDIHPGFVGLIVAAGAALVLALRRARSGRSATR</sequence>
<evidence type="ECO:0000256" key="2">
    <source>
        <dbReference type="SAM" id="Phobius"/>
    </source>
</evidence>
<dbReference type="AlphaFoldDB" id="A0A1Z1W307"/>
<dbReference type="EMBL" id="CP021748">
    <property type="protein sequence ID" value="ARX80810.1"/>
    <property type="molecule type" value="Genomic_DNA"/>
</dbReference>
<keyword evidence="2" id="KW-0472">Membrane</keyword>
<organism evidence="3 4">
    <name type="scientific">Streptomyces alboflavus</name>
    <dbReference type="NCBI Taxonomy" id="67267"/>
    <lineage>
        <taxon>Bacteria</taxon>
        <taxon>Bacillati</taxon>
        <taxon>Actinomycetota</taxon>
        <taxon>Actinomycetes</taxon>
        <taxon>Kitasatosporales</taxon>
        <taxon>Streptomycetaceae</taxon>
        <taxon>Streptomyces</taxon>
    </lineage>
</organism>
<evidence type="ECO:0000256" key="1">
    <source>
        <dbReference type="SAM" id="MobiDB-lite"/>
    </source>
</evidence>
<proteinExistence type="predicted"/>
<gene>
    <name evidence="3" type="ORF">SMD44_00208</name>
</gene>
<evidence type="ECO:0000313" key="4">
    <source>
        <dbReference type="Proteomes" id="UP000195880"/>
    </source>
</evidence>
<reference evidence="3 4" key="1">
    <citation type="submission" date="2017-05" db="EMBL/GenBank/DDBJ databases">
        <title>Streptomyces alboflavus Genome sequencing and assembly.</title>
        <authorList>
            <person name="Wang Y."/>
            <person name="Du B."/>
            <person name="Ding Y."/>
            <person name="Liu H."/>
            <person name="Hou Q."/>
            <person name="Liu K."/>
            <person name="Wang C."/>
            <person name="Yao L."/>
        </authorList>
    </citation>
    <scope>NUCLEOTIDE SEQUENCE [LARGE SCALE GENOMIC DNA]</scope>
    <source>
        <strain evidence="3 4">MDJK44</strain>
    </source>
</reference>
<protein>
    <submittedName>
        <fullName evidence="3">Uncharacterized protein</fullName>
    </submittedName>
</protein>